<name>A0A8J8AYK8_9GAMM</name>
<keyword evidence="2" id="KW-0378">Hydrolase</keyword>
<evidence type="ECO:0000313" key="3">
    <source>
        <dbReference type="EMBL" id="MBS7456043.1"/>
    </source>
</evidence>
<keyword evidence="1" id="KW-0472">Membrane</keyword>
<keyword evidence="1" id="KW-0812">Transmembrane</keyword>
<proteinExistence type="predicted"/>
<dbReference type="PANTHER" id="PTHR40031:SF1">
    <property type="entry name" value="MEMBRANE-BOUND METAL-DEPENDENT HYDROLASE"/>
    <property type="match status" value="1"/>
</dbReference>
<feature type="transmembrane region" description="Helical" evidence="1">
    <location>
        <begin position="93"/>
        <end position="118"/>
    </location>
</feature>
<evidence type="ECO:0000313" key="4">
    <source>
        <dbReference type="Proteomes" id="UP000675747"/>
    </source>
</evidence>
<comment type="caution">
    <text evidence="2">The sequence shown here is derived from an EMBL/GenBank/DDBJ whole genome shotgun (WGS) entry which is preliminary data.</text>
</comment>
<dbReference type="GO" id="GO:0016787">
    <property type="term" value="F:hydrolase activity"/>
    <property type="evidence" value="ECO:0007669"/>
    <property type="project" value="UniProtKB-KW"/>
</dbReference>
<dbReference type="AlphaFoldDB" id="A0A8J8AYK8"/>
<dbReference type="EMBL" id="JAGQFT020000002">
    <property type="protein sequence ID" value="MBS7456043.1"/>
    <property type="molecule type" value="Genomic_DNA"/>
</dbReference>
<organism evidence="2">
    <name type="scientific">Coralloluteibacterium stylophorae</name>
    <dbReference type="NCBI Taxonomy" id="1776034"/>
    <lineage>
        <taxon>Bacteria</taxon>
        <taxon>Pseudomonadati</taxon>
        <taxon>Pseudomonadota</taxon>
        <taxon>Gammaproteobacteria</taxon>
        <taxon>Lysobacterales</taxon>
        <taxon>Lysobacteraceae</taxon>
        <taxon>Coralloluteibacterium</taxon>
    </lineage>
</organism>
<keyword evidence="1" id="KW-1133">Transmembrane helix</keyword>
<evidence type="ECO:0000313" key="2">
    <source>
        <dbReference type="EMBL" id="MBR0563527.1"/>
    </source>
</evidence>
<feature type="transmembrane region" description="Helical" evidence="1">
    <location>
        <begin position="160"/>
        <end position="177"/>
    </location>
</feature>
<dbReference type="InterPro" id="IPR007404">
    <property type="entry name" value="YdjM-like"/>
</dbReference>
<dbReference type="InterPro" id="IPR053170">
    <property type="entry name" value="Transcription_regulator"/>
</dbReference>
<keyword evidence="4" id="KW-1185">Reference proteome</keyword>
<reference evidence="3 4" key="1">
    <citation type="journal article" date="2021" name="Microbiol. Resour. Announc.">
        <title>Draft Genome Sequence of Coralloluteibacterium stylophorae LMG 29479T.</title>
        <authorList>
            <person name="Karlyshev A.V."/>
            <person name="Kudryashova E.B."/>
            <person name="Ariskina E.V."/>
            <person name="Conroy A.P."/>
            <person name="Abidueva E.Y."/>
        </authorList>
    </citation>
    <scope>NUCLEOTIDE SEQUENCE [LARGE SCALE GENOMIC DNA]</scope>
    <source>
        <strain evidence="3 4">LMG 29479</strain>
    </source>
</reference>
<reference evidence="2" key="2">
    <citation type="submission" date="2021-04" db="EMBL/GenBank/DDBJ databases">
        <authorList>
            <person name="Karlyshev A.V."/>
        </authorList>
    </citation>
    <scope>NUCLEOTIDE SEQUENCE</scope>
    <source>
        <strain evidence="2">LMG 29479</strain>
    </source>
</reference>
<dbReference type="RefSeq" id="WP_211927430.1">
    <property type="nucleotide sequence ID" value="NZ_JAGQFT020000002.1"/>
</dbReference>
<evidence type="ECO:0000256" key="1">
    <source>
        <dbReference type="SAM" id="Phobius"/>
    </source>
</evidence>
<dbReference type="PANTHER" id="PTHR40031">
    <property type="entry name" value="HYPOTHETICAL MEMBRANE SPANNING PROTEIN"/>
    <property type="match status" value="1"/>
</dbReference>
<sequence length="351" mass="38271">MDSLTQIVLGSTVAALAVPARHRRAALVAGAVLGTLPDLDALPLMLVDDPVLRMTWHRGPSHSLLVLPLVGWLAWALLARFSERVREAPRRWLAAVMLALLTHPLLDAFTVYGTQLFWPIPSRPVMGSSVFIIDPAYTLPLLVGVAIAAFAGARRLAHRALLAGAVLSSAYLGWSLAAKAMVDAAASRALAAQGLGDAPRFSVPTPFNTLLWRVVAMTPDGFVEGERSLVADAGPMRFRRHDSDTAALAAARDVPAVRRLTWFNHGFEKAEVEEGRLVLSDLRMGQEPDYTFRFAVARRDGEAWTAIPPEQLRASMRMRGGFDALWTRIWHEPQAQAPGTERSAQSLSSPR</sequence>
<dbReference type="Proteomes" id="UP000675747">
    <property type="component" value="Unassembled WGS sequence"/>
</dbReference>
<accession>A0A8J8AYK8</accession>
<dbReference type="Pfam" id="PF04307">
    <property type="entry name" value="YdjM"/>
    <property type="match status" value="1"/>
</dbReference>
<protein>
    <submittedName>
        <fullName evidence="2">Metal-dependent hydrolase</fullName>
    </submittedName>
</protein>
<feature type="transmembrane region" description="Helical" evidence="1">
    <location>
        <begin position="130"/>
        <end position="153"/>
    </location>
</feature>
<feature type="transmembrane region" description="Helical" evidence="1">
    <location>
        <begin position="62"/>
        <end position="81"/>
    </location>
</feature>
<gene>
    <name evidence="3" type="ORF">KB893_002695</name>
    <name evidence="2" type="ORF">KB893_13530</name>
</gene>
<dbReference type="EMBL" id="JAGQFT010000142">
    <property type="protein sequence ID" value="MBR0563527.1"/>
    <property type="molecule type" value="Genomic_DNA"/>
</dbReference>